<reference evidence="3 4" key="1">
    <citation type="submission" date="2012-08" db="EMBL/GenBank/DDBJ databases">
        <title>The Genome Sequence of Turicella otitidis ATCC 51513.</title>
        <authorList>
            <consortium name="The Broad Institute Genome Sequencing Platform"/>
            <person name="Earl A."/>
            <person name="Ward D."/>
            <person name="Feldgarden M."/>
            <person name="Gevers D."/>
            <person name="Huys G."/>
            <person name="Walker B."/>
            <person name="Young S.K."/>
            <person name="Zeng Q."/>
            <person name="Gargeya S."/>
            <person name="Fitzgerald M."/>
            <person name="Haas B."/>
            <person name="Abouelleil A."/>
            <person name="Alvarado L."/>
            <person name="Arachchi H.M."/>
            <person name="Berlin A.M."/>
            <person name="Chapman S.B."/>
            <person name="Goldberg J."/>
            <person name="Griggs A."/>
            <person name="Gujja S."/>
            <person name="Hansen M."/>
            <person name="Howarth C."/>
            <person name="Imamovic A."/>
            <person name="Larimer J."/>
            <person name="McCowen C."/>
            <person name="Montmayeur A."/>
            <person name="Murphy C."/>
            <person name="Neiman D."/>
            <person name="Pearson M."/>
            <person name="Priest M."/>
            <person name="Roberts A."/>
            <person name="Saif S."/>
            <person name="Shea T."/>
            <person name="Sisk P."/>
            <person name="Sykes S."/>
            <person name="Wortman J."/>
            <person name="Nusbaum C."/>
            <person name="Birren B."/>
        </authorList>
    </citation>
    <scope>NUCLEOTIDE SEQUENCE [LARGE SCALE GENOMIC DNA]</scope>
    <source>
        <strain evidence="3 4">ATCC 51513</strain>
    </source>
</reference>
<feature type="compositionally biased region" description="Basic residues" evidence="1">
    <location>
        <begin position="1"/>
        <end position="11"/>
    </location>
</feature>
<dbReference type="GO" id="GO:0004527">
    <property type="term" value="F:exonuclease activity"/>
    <property type="evidence" value="ECO:0007669"/>
    <property type="project" value="UniProtKB-ARBA"/>
</dbReference>
<dbReference type="PATRIC" id="fig|883169.3.peg.1591"/>
<dbReference type="CDD" id="cd06127">
    <property type="entry name" value="DEDDh"/>
    <property type="match status" value="1"/>
</dbReference>
<proteinExistence type="predicted"/>
<evidence type="ECO:0000313" key="4">
    <source>
        <dbReference type="Proteomes" id="UP000006078"/>
    </source>
</evidence>
<keyword evidence="4" id="KW-1185">Reference proteome</keyword>
<dbReference type="InterPro" id="IPR012337">
    <property type="entry name" value="RNaseH-like_sf"/>
</dbReference>
<feature type="domain" description="Exonuclease" evidence="2">
    <location>
        <begin position="26"/>
        <end position="176"/>
    </location>
</feature>
<dbReference type="EMBL" id="AHAE01000077">
    <property type="protein sequence ID" value="EJZ81414.1"/>
    <property type="molecule type" value="Genomic_DNA"/>
</dbReference>
<name>K0YPE0_9CORY</name>
<feature type="region of interest" description="Disordered" evidence="1">
    <location>
        <begin position="61"/>
        <end position="80"/>
    </location>
</feature>
<accession>K0YPE0</accession>
<dbReference type="AlphaFoldDB" id="K0YPE0"/>
<protein>
    <recommendedName>
        <fullName evidence="2">Exonuclease domain-containing protein</fullName>
    </recommendedName>
</protein>
<evidence type="ECO:0000259" key="2">
    <source>
        <dbReference type="SMART" id="SM00479"/>
    </source>
</evidence>
<dbReference type="HOGENOM" id="CLU_788782_0_0_11"/>
<feature type="region of interest" description="Disordered" evidence="1">
    <location>
        <begin position="1"/>
        <end position="23"/>
    </location>
</feature>
<evidence type="ECO:0000256" key="1">
    <source>
        <dbReference type="SAM" id="MobiDB-lite"/>
    </source>
</evidence>
<dbReference type="STRING" id="29321.AAV33_09200"/>
<evidence type="ECO:0000313" key="3">
    <source>
        <dbReference type="EMBL" id="EJZ81414.1"/>
    </source>
</evidence>
<organism evidence="3 4">
    <name type="scientific">Corynebacterium otitidis ATCC 51513</name>
    <dbReference type="NCBI Taxonomy" id="883169"/>
    <lineage>
        <taxon>Bacteria</taxon>
        <taxon>Bacillati</taxon>
        <taxon>Actinomycetota</taxon>
        <taxon>Actinomycetes</taxon>
        <taxon>Mycobacteriales</taxon>
        <taxon>Corynebacteriaceae</taxon>
        <taxon>Corynebacterium</taxon>
    </lineage>
</organism>
<dbReference type="InterPro" id="IPR036397">
    <property type="entry name" value="RNaseH_sf"/>
</dbReference>
<comment type="caution">
    <text evidence="3">The sequence shown here is derived from an EMBL/GenBank/DDBJ whole genome shotgun (WGS) entry which is preliminary data.</text>
</comment>
<dbReference type="GO" id="GO:0003676">
    <property type="term" value="F:nucleic acid binding"/>
    <property type="evidence" value="ECO:0007669"/>
    <property type="project" value="InterPro"/>
</dbReference>
<dbReference type="Proteomes" id="UP000006078">
    <property type="component" value="Unassembled WGS sequence"/>
</dbReference>
<sequence length="351" mass="37639">PRRSRRRRGRRGQSAPAPRQSGGEFPYVALTVHATGIHPATARVVALDAIPFAADGSTGEPFRRLVNPGPGSDIGPRHEHGLSPEDVASEPGFGKVLKALDRLIDGRTLVVHDAARSWGFIVSEAKRAMAKAARANRRGPKGGRRQKVGHVPKPGAIVDTLATARRRELVLPDNRLATVARAAGLDAEPADATIERARLSEHDVTRGETELLAALGARFVSGEDEGLPVSSHRPGELRADEFGLQRESFRVEAHAAPGGAPNPGRYEPGRELVPGMEVVLAPETRLPPEEIIPPLTAAGLNFREKVSRETSLVVCNVTTHSELTGKSLHAHRKGIPLMSDVAFLEALSRMP</sequence>
<dbReference type="InterPro" id="IPR013520">
    <property type="entry name" value="Ribonucl_H"/>
</dbReference>
<dbReference type="Gene3D" id="3.30.420.10">
    <property type="entry name" value="Ribonuclease H-like superfamily/Ribonuclease H"/>
    <property type="match status" value="1"/>
</dbReference>
<feature type="non-terminal residue" evidence="3">
    <location>
        <position position="1"/>
    </location>
</feature>
<gene>
    <name evidence="3" type="ORF">HMPREF9719_01652</name>
</gene>
<dbReference type="eggNOG" id="COG0847">
    <property type="taxonomic scope" value="Bacteria"/>
</dbReference>
<dbReference type="SMART" id="SM00479">
    <property type="entry name" value="EXOIII"/>
    <property type="match status" value="1"/>
</dbReference>
<dbReference type="SUPFAM" id="SSF53098">
    <property type="entry name" value="Ribonuclease H-like"/>
    <property type="match status" value="1"/>
</dbReference>